<dbReference type="PIRSF" id="PIRSF001589">
    <property type="entry name" value="Asn_synthetase_glu-h"/>
    <property type="match status" value="1"/>
</dbReference>
<feature type="binding site" evidence="8">
    <location>
        <position position="229"/>
    </location>
    <ligand>
        <name>ATP</name>
        <dbReference type="ChEBI" id="CHEBI:30616"/>
    </ligand>
</feature>
<dbReference type="CDD" id="cd03766">
    <property type="entry name" value="Gn_AT_II_novel"/>
    <property type="match status" value="1"/>
</dbReference>
<evidence type="ECO:0000256" key="5">
    <source>
        <dbReference type="ARBA" id="ARBA00022962"/>
    </source>
</evidence>
<dbReference type="OMA" id="HAKICIL"/>
<keyword evidence="3 6" id="KW-0067">ATP-binding</keyword>
<dbReference type="InterPro" id="IPR006426">
    <property type="entry name" value="Asn_synth_AEB"/>
</dbReference>
<dbReference type="Proteomes" id="UP000182444">
    <property type="component" value="Chromosome 1F"/>
</dbReference>
<dbReference type="CDD" id="cd01991">
    <property type="entry name" value="Asn_synthase_B_C"/>
    <property type="match status" value="1"/>
</dbReference>
<evidence type="ECO:0000256" key="7">
    <source>
        <dbReference type="PIRSR" id="PIRSR001589-1"/>
    </source>
</evidence>
<feature type="active site" description="For GATase activity" evidence="7">
    <location>
        <position position="2"/>
    </location>
</feature>
<dbReference type="GeneID" id="2907683"/>
<proteinExistence type="predicted"/>
<keyword evidence="1 7" id="KW-0028">Amino-acid biosynthesis</keyword>
<dbReference type="Pfam" id="PF13537">
    <property type="entry name" value="GATase_7"/>
    <property type="match status" value="1"/>
</dbReference>
<dbReference type="Gene3D" id="3.60.20.10">
    <property type="entry name" value="Glutamine Phosphoribosylpyrophosphate, subunit 1, domain 1"/>
    <property type="match status" value="1"/>
</dbReference>
<dbReference type="Pfam" id="PF00733">
    <property type="entry name" value="Asn_synthase"/>
    <property type="match status" value="2"/>
</dbReference>
<evidence type="ECO:0000256" key="6">
    <source>
        <dbReference type="PIRNR" id="PIRNR001589"/>
    </source>
</evidence>
<evidence type="ECO:0000256" key="4">
    <source>
        <dbReference type="ARBA" id="ARBA00022888"/>
    </source>
</evidence>
<name>A0A1D8NQB5_YARLL</name>
<evidence type="ECO:0000313" key="11">
    <source>
        <dbReference type="Proteomes" id="UP000182444"/>
    </source>
</evidence>
<protein>
    <recommendedName>
        <fullName evidence="9">Glutamine amidotransferase type-2 domain-containing protein</fullName>
    </recommendedName>
</protein>
<accession>A0A1D8NQB5</accession>
<dbReference type="InterPro" id="IPR014729">
    <property type="entry name" value="Rossmann-like_a/b/a_fold"/>
</dbReference>
<dbReference type="GO" id="GO:0005524">
    <property type="term" value="F:ATP binding"/>
    <property type="evidence" value="ECO:0007669"/>
    <property type="project" value="UniProtKB-KW"/>
</dbReference>
<dbReference type="PANTHER" id="PTHR45937">
    <property type="entry name" value="ASPARAGINE SYNTHETASE DOMAIN-CONTAINING PROTEIN 1"/>
    <property type="match status" value="1"/>
</dbReference>
<evidence type="ECO:0000256" key="1">
    <source>
        <dbReference type="ARBA" id="ARBA00022605"/>
    </source>
</evidence>
<feature type="binding site" evidence="8">
    <location>
        <position position="265"/>
    </location>
    <ligand>
        <name>ATP</name>
        <dbReference type="ChEBI" id="CHEBI:30616"/>
    </ligand>
</feature>
<reference evidence="10 11" key="1">
    <citation type="journal article" date="2016" name="PLoS ONE">
        <title>Sequence Assembly of Yarrowia lipolytica Strain W29/CLIB89 Shows Transposable Element Diversity.</title>
        <authorList>
            <person name="Magnan C."/>
            <person name="Yu J."/>
            <person name="Chang I."/>
            <person name="Jahn E."/>
            <person name="Kanomata Y."/>
            <person name="Wu J."/>
            <person name="Zeller M."/>
            <person name="Oakes M."/>
            <person name="Baldi P."/>
            <person name="Sandmeyer S."/>
        </authorList>
    </citation>
    <scope>NUCLEOTIDE SEQUENCE [LARGE SCALE GENOMIC DNA]</scope>
    <source>
        <strain evidence="11">CLIB89(W29)</strain>
    </source>
</reference>
<evidence type="ECO:0000259" key="9">
    <source>
        <dbReference type="PROSITE" id="PS51278"/>
    </source>
</evidence>
<dbReference type="InterPro" id="IPR017932">
    <property type="entry name" value="GATase_2_dom"/>
</dbReference>
<dbReference type="PROSITE" id="PS51278">
    <property type="entry name" value="GATASE_TYPE_2"/>
    <property type="match status" value="1"/>
</dbReference>
<dbReference type="InterPro" id="IPR029055">
    <property type="entry name" value="Ntn_hydrolases_N"/>
</dbReference>
<dbReference type="InterPro" id="IPR051857">
    <property type="entry name" value="Asn_synthetase_domain"/>
</dbReference>
<dbReference type="Gene3D" id="3.40.50.620">
    <property type="entry name" value="HUPs"/>
    <property type="match status" value="1"/>
</dbReference>
<dbReference type="InterPro" id="IPR001962">
    <property type="entry name" value="Asn_synthase"/>
</dbReference>
<feature type="domain" description="Glutamine amidotransferase type-2" evidence="9">
    <location>
        <begin position="2"/>
        <end position="162"/>
    </location>
</feature>
<evidence type="ECO:0000256" key="3">
    <source>
        <dbReference type="ARBA" id="ARBA00022840"/>
    </source>
</evidence>
<dbReference type="AlphaFoldDB" id="A0A1D8NQB5"/>
<dbReference type="eggNOG" id="KOG0573">
    <property type="taxonomic scope" value="Eukaryota"/>
</dbReference>
<feature type="binding site" evidence="8">
    <location>
        <begin position="345"/>
        <end position="346"/>
    </location>
    <ligand>
        <name>ATP</name>
        <dbReference type="ChEBI" id="CHEBI:30616"/>
    </ligand>
</feature>
<keyword evidence="2 6" id="KW-0547">Nucleotide-binding</keyword>
<dbReference type="EMBL" id="CP017558">
    <property type="protein sequence ID" value="AOW07821.1"/>
    <property type="molecule type" value="Genomic_DNA"/>
</dbReference>
<dbReference type="PANTHER" id="PTHR45937:SF1">
    <property type="entry name" value="ASPARAGINE SYNTHETASE DOMAIN-CONTAINING PROTEIN 1"/>
    <property type="match status" value="1"/>
</dbReference>
<keyword evidence="5 7" id="KW-0315">Glutamine amidotransferase</keyword>
<evidence type="ECO:0000256" key="8">
    <source>
        <dbReference type="PIRSR" id="PIRSR001589-2"/>
    </source>
</evidence>
<dbReference type="GO" id="GO:0004066">
    <property type="term" value="F:asparagine synthase (glutamine-hydrolyzing) activity"/>
    <property type="evidence" value="ECO:0007669"/>
    <property type="project" value="InterPro"/>
</dbReference>
<dbReference type="VEuPathDB" id="FungiDB:YALI1_F35822g"/>
<dbReference type="GO" id="GO:0006529">
    <property type="term" value="P:asparagine biosynthetic process"/>
    <property type="evidence" value="ECO:0007669"/>
    <property type="project" value="UniProtKB-KW"/>
</dbReference>
<dbReference type="VEuPathDB" id="FungiDB:YALI0_F28149g"/>
<evidence type="ECO:0000313" key="10">
    <source>
        <dbReference type="EMBL" id="AOW07821.1"/>
    </source>
</evidence>
<dbReference type="RefSeq" id="XP_505979.3">
    <property type="nucleotide sequence ID" value="XM_505979.3"/>
</dbReference>
<dbReference type="SUPFAM" id="SSF52402">
    <property type="entry name" value="Adenine nucleotide alpha hydrolases-like"/>
    <property type="match status" value="1"/>
</dbReference>
<sequence>MCGILCWKGTIDDELLNRVKSRGPTCFDTRVSSSQVHCLSSVLSLRPPLTPQPVVKNDKIVMYNGELYNIGEGCDTVAFSEALFNTPSVISALQNIKGEYAFAFVDGNTIWFGRDCIGRRSLVYRIDGENFVISSVTDHVMDTEEQGWIQCVGGVVYELDVVTVSISEHLWGYKDDETNPNLIYPYREVSNDVIELENHVISEYATQFKQLLADALSVRTVGYEQISILFSGGIDCALLARLADINLPPSVSIQLVNVAFQNPRVGEEYETPDRVLGRNTFEELKALSQYGRMIFSEVNVPYEETLSHRETVQSLMYPSTSVMDLSIAVAFYFASKACSSNVVISGLGADELFGGYSRIVQSLTRGYDAVAESLQVEFSRLHVRNLGRDDRVICHHGKEARYPFLDEDVVAWATACPVNLKLSGSRDEDTKFLLREVARSVGLDSVTFQKKRAIQFGARSAKMEIGSGKVKGHEVFK</sequence>
<organism evidence="10 11">
    <name type="scientific">Yarrowia lipolytica</name>
    <name type="common">Candida lipolytica</name>
    <dbReference type="NCBI Taxonomy" id="4952"/>
    <lineage>
        <taxon>Eukaryota</taxon>
        <taxon>Fungi</taxon>
        <taxon>Dikarya</taxon>
        <taxon>Ascomycota</taxon>
        <taxon>Saccharomycotina</taxon>
        <taxon>Dipodascomycetes</taxon>
        <taxon>Dipodascales</taxon>
        <taxon>Dipodascales incertae sedis</taxon>
        <taxon>Yarrowia</taxon>
    </lineage>
</organism>
<dbReference type="SUPFAM" id="SSF56235">
    <property type="entry name" value="N-terminal nucleophile aminohydrolases (Ntn hydrolases)"/>
    <property type="match status" value="1"/>
</dbReference>
<gene>
    <name evidence="10" type="ORF">YALI1_F35822g</name>
</gene>
<keyword evidence="4 7" id="KW-0061">Asparagine biosynthesis</keyword>
<evidence type="ECO:0000256" key="2">
    <source>
        <dbReference type="ARBA" id="ARBA00022741"/>
    </source>
</evidence>
<dbReference type="KEGG" id="yli:2907683"/>